<protein>
    <submittedName>
        <fullName evidence="1">Uncharacterized protein</fullName>
    </submittedName>
</protein>
<evidence type="ECO:0000313" key="2">
    <source>
        <dbReference type="Proteomes" id="UP000828390"/>
    </source>
</evidence>
<organism evidence="1 2">
    <name type="scientific">Dreissena polymorpha</name>
    <name type="common">Zebra mussel</name>
    <name type="synonym">Mytilus polymorpha</name>
    <dbReference type="NCBI Taxonomy" id="45954"/>
    <lineage>
        <taxon>Eukaryota</taxon>
        <taxon>Metazoa</taxon>
        <taxon>Spiralia</taxon>
        <taxon>Lophotrochozoa</taxon>
        <taxon>Mollusca</taxon>
        <taxon>Bivalvia</taxon>
        <taxon>Autobranchia</taxon>
        <taxon>Heteroconchia</taxon>
        <taxon>Euheterodonta</taxon>
        <taxon>Imparidentia</taxon>
        <taxon>Neoheterodontei</taxon>
        <taxon>Myida</taxon>
        <taxon>Dreissenoidea</taxon>
        <taxon>Dreissenidae</taxon>
        <taxon>Dreissena</taxon>
    </lineage>
</organism>
<dbReference type="AlphaFoldDB" id="A0A9D4L3I0"/>
<reference evidence="1" key="2">
    <citation type="submission" date="2020-11" db="EMBL/GenBank/DDBJ databases">
        <authorList>
            <person name="McCartney M.A."/>
            <person name="Auch B."/>
            <person name="Kono T."/>
            <person name="Mallez S."/>
            <person name="Becker A."/>
            <person name="Gohl D.M."/>
            <person name="Silverstein K.A.T."/>
            <person name="Koren S."/>
            <person name="Bechman K.B."/>
            <person name="Herman A."/>
            <person name="Abrahante J.E."/>
            <person name="Garbe J."/>
        </authorList>
    </citation>
    <scope>NUCLEOTIDE SEQUENCE</scope>
    <source>
        <strain evidence="1">Duluth1</strain>
        <tissue evidence="1">Whole animal</tissue>
    </source>
</reference>
<sequence length="211" mass="23886">MVTSVHERCSDKSCHTDMERSCSKSKAPRPIGEAVHRVVGRAKAENRLVTGVLDVCEHLQSCRGRSTVLCLITEMSAHTGLYKLVEAFCREYLIRLLMVKNIHTKDVTVSPDESSGIQQDDDLSDYVGLWEESDKMVENPSPKPCATQTAKCLQNRKTGQTIWPPHQQEVTCMLIKTGDRMTPEEEFLIAYHDMFRSFVSDRFPCVEVSCM</sequence>
<dbReference type="EMBL" id="JAIWYP010000003">
    <property type="protein sequence ID" value="KAH3849806.1"/>
    <property type="molecule type" value="Genomic_DNA"/>
</dbReference>
<proteinExistence type="predicted"/>
<accession>A0A9D4L3I0</accession>
<gene>
    <name evidence="1" type="ORF">DPMN_092210</name>
</gene>
<reference evidence="1" key="1">
    <citation type="journal article" date="2019" name="bioRxiv">
        <title>The Genome of the Zebra Mussel, Dreissena polymorpha: A Resource for Invasive Species Research.</title>
        <authorList>
            <person name="McCartney M.A."/>
            <person name="Auch B."/>
            <person name="Kono T."/>
            <person name="Mallez S."/>
            <person name="Zhang Y."/>
            <person name="Obille A."/>
            <person name="Becker A."/>
            <person name="Abrahante J.E."/>
            <person name="Garbe J."/>
            <person name="Badalamenti J.P."/>
            <person name="Herman A."/>
            <person name="Mangelson H."/>
            <person name="Liachko I."/>
            <person name="Sullivan S."/>
            <person name="Sone E.D."/>
            <person name="Koren S."/>
            <person name="Silverstein K.A.T."/>
            <person name="Beckman K.B."/>
            <person name="Gohl D.M."/>
        </authorList>
    </citation>
    <scope>NUCLEOTIDE SEQUENCE</scope>
    <source>
        <strain evidence="1">Duluth1</strain>
        <tissue evidence="1">Whole animal</tissue>
    </source>
</reference>
<dbReference type="InterPro" id="IPR029064">
    <property type="entry name" value="Ribosomal_eL30-like_sf"/>
</dbReference>
<comment type="caution">
    <text evidence="1">The sequence shown here is derived from an EMBL/GenBank/DDBJ whole genome shotgun (WGS) entry which is preliminary data.</text>
</comment>
<dbReference type="OrthoDB" id="6113300at2759"/>
<dbReference type="Gene3D" id="3.30.1330.30">
    <property type="match status" value="1"/>
</dbReference>
<name>A0A9D4L3I0_DREPO</name>
<keyword evidence="2" id="KW-1185">Reference proteome</keyword>
<dbReference type="Proteomes" id="UP000828390">
    <property type="component" value="Unassembled WGS sequence"/>
</dbReference>
<evidence type="ECO:0000313" key="1">
    <source>
        <dbReference type="EMBL" id="KAH3849806.1"/>
    </source>
</evidence>